<name>A0ABW7I3A0_9RHOB</name>
<keyword evidence="3" id="KW-1185">Reference proteome</keyword>
<evidence type="ECO:0000313" key="2">
    <source>
        <dbReference type="EMBL" id="MFH0252635.1"/>
    </source>
</evidence>
<protein>
    <submittedName>
        <fullName evidence="2">Uncharacterized protein</fullName>
    </submittedName>
</protein>
<evidence type="ECO:0000313" key="3">
    <source>
        <dbReference type="Proteomes" id="UP001607157"/>
    </source>
</evidence>
<feature type="region of interest" description="Disordered" evidence="1">
    <location>
        <begin position="57"/>
        <end position="76"/>
    </location>
</feature>
<dbReference type="EMBL" id="JBIHMM010000001">
    <property type="protein sequence ID" value="MFH0252635.1"/>
    <property type="molecule type" value="Genomic_DNA"/>
</dbReference>
<proteinExistence type="predicted"/>
<organism evidence="2 3">
    <name type="scientific">Roseovarius aquimarinus</name>
    <dbReference type="NCBI Taxonomy" id="1229156"/>
    <lineage>
        <taxon>Bacteria</taxon>
        <taxon>Pseudomonadati</taxon>
        <taxon>Pseudomonadota</taxon>
        <taxon>Alphaproteobacteria</taxon>
        <taxon>Rhodobacterales</taxon>
        <taxon>Roseobacteraceae</taxon>
        <taxon>Roseovarius</taxon>
    </lineage>
</organism>
<feature type="region of interest" description="Disordered" evidence="1">
    <location>
        <begin position="352"/>
        <end position="395"/>
    </location>
</feature>
<accession>A0ABW7I3A0</accession>
<evidence type="ECO:0000256" key="1">
    <source>
        <dbReference type="SAM" id="MobiDB-lite"/>
    </source>
</evidence>
<sequence>MNYFAVGFGAVALTAVGAVDYLNQASAAGRAPGSFSVAQYIASYGARADAMREARADAAADAERDERRTRGARTYLPDAPEGWTRRAWLDGDNSPLVAPSDDGLTENAPDLLRNLSARSAKASEERRAAQTWVYERDGQMIAIRAEYMPRDDARTLTSAATDTLAALPLTARPEGWDVIGGVAYGRLSEGMGATDFTSVNGTPFSAYEAPMGLHDAVRLHVLSTAPEADLRRILARVDYDGLNSLLSHPLAHVGRNAPAIPPEVAPAAADVLLALHANLLARRGAEAQAWIERAITPENAMKMALNEFTQGWSADNIPALDPGAEPVPSAEAETQGSAIDAFEKMAGSVFGSASGGANATSTAAPSADDASKPRRLTLSGGKSCLEGSASRFCRE</sequence>
<gene>
    <name evidence="2" type="ORF">ACGRVM_01915</name>
</gene>
<feature type="compositionally biased region" description="Basic and acidic residues" evidence="1">
    <location>
        <begin position="57"/>
        <end position="69"/>
    </location>
</feature>
<dbReference type="Proteomes" id="UP001607157">
    <property type="component" value="Unassembled WGS sequence"/>
</dbReference>
<reference evidence="2 3" key="1">
    <citation type="submission" date="2024-10" db="EMBL/GenBank/DDBJ databases">
        <authorList>
            <person name="Yang X.-N."/>
        </authorList>
    </citation>
    <scope>NUCLEOTIDE SEQUENCE [LARGE SCALE GENOMIC DNA]</scope>
    <source>
        <strain evidence="2 3">CAU 1059</strain>
    </source>
</reference>
<comment type="caution">
    <text evidence="2">The sequence shown here is derived from an EMBL/GenBank/DDBJ whole genome shotgun (WGS) entry which is preliminary data.</text>
</comment>
<feature type="compositionally biased region" description="Low complexity" evidence="1">
    <location>
        <begin position="352"/>
        <end position="368"/>
    </location>
</feature>
<dbReference type="RefSeq" id="WP_377169239.1">
    <property type="nucleotide sequence ID" value="NZ_JBHTJC010000001.1"/>
</dbReference>